<dbReference type="NCBIfam" id="TIGR01764">
    <property type="entry name" value="excise"/>
    <property type="match status" value="1"/>
</dbReference>
<dbReference type="InterPro" id="IPR041657">
    <property type="entry name" value="HTH_17"/>
</dbReference>
<comment type="caution">
    <text evidence="2">The sequence shown here is derived from an EMBL/GenBank/DDBJ whole genome shotgun (WGS) entry which is preliminary data.</text>
</comment>
<evidence type="ECO:0000259" key="1">
    <source>
        <dbReference type="Pfam" id="PF12728"/>
    </source>
</evidence>
<dbReference type="EMBL" id="JAEPCR010000119">
    <property type="protein sequence ID" value="MCG7980266.1"/>
    <property type="molecule type" value="Genomic_DNA"/>
</dbReference>
<dbReference type="InterPro" id="IPR010093">
    <property type="entry name" value="SinI_DNA-bd"/>
</dbReference>
<evidence type="ECO:0000313" key="2">
    <source>
        <dbReference type="EMBL" id="MCG7980266.1"/>
    </source>
</evidence>
<evidence type="ECO:0000313" key="3">
    <source>
        <dbReference type="Proteomes" id="UP000886674"/>
    </source>
</evidence>
<name>A0A9E4NMX1_9GAMM</name>
<reference evidence="2" key="1">
    <citation type="journal article" date="2021" name="Proc. Natl. Acad. Sci. U.S.A.">
        <title>Global biogeography of chemosynthetic symbionts reveals both localized and globally distributed symbiont groups. .</title>
        <authorList>
            <person name="Osvatic J.T."/>
            <person name="Wilkins L.G.E."/>
            <person name="Leibrecht L."/>
            <person name="Leray M."/>
            <person name="Zauner S."/>
            <person name="Polzin J."/>
            <person name="Camacho Y."/>
            <person name="Gros O."/>
            <person name="van Gils J.A."/>
            <person name="Eisen J.A."/>
            <person name="Petersen J.M."/>
            <person name="Yuen B."/>
        </authorList>
    </citation>
    <scope>NUCLEOTIDE SEQUENCE</scope>
    <source>
        <strain evidence="2">MAGclacostrist055</strain>
    </source>
</reference>
<dbReference type="InterPro" id="IPR036388">
    <property type="entry name" value="WH-like_DNA-bd_sf"/>
</dbReference>
<dbReference type="InterPro" id="IPR009061">
    <property type="entry name" value="DNA-bd_dom_put_sf"/>
</dbReference>
<feature type="domain" description="Helix-turn-helix" evidence="1">
    <location>
        <begin position="19"/>
        <end position="61"/>
    </location>
</feature>
<gene>
    <name evidence="2" type="ORF">JAY77_19225</name>
</gene>
<dbReference type="SUPFAM" id="SSF46955">
    <property type="entry name" value="Putative DNA-binding domain"/>
    <property type="match status" value="1"/>
</dbReference>
<dbReference type="AlphaFoldDB" id="A0A9E4NMX1"/>
<sequence>MNKSYIPYSNGKPHFSQKTLAKHWGVSVRTINRLIKSGALSAYRVGTQWRIDPEDAETYRKRRG</sequence>
<dbReference type="GO" id="GO:0003677">
    <property type="term" value="F:DNA binding"/>
    <property type="evidence" value="ECO:0007669"/>
    <property type="project" value="InterPro"/>
</dbReference>
<dbReference type="Gene3D" id="1.10.10.10">
    <property type="entry name" value="Winged helix-like DNA-binding domain superfamily/Winged helix DNA-binding domain"/>
    <property type="match status" value="1"/>
</dbReference>
<proteinExistence type="predicted"/>
<dbReference type="Proteomes" id="UP000886674">
    <property type="component" value="Unassembled WGS sequence"/>
</dbReference>
<organism evidence="2 3">
    <name type="scientific">Candidatus Thiodiazotropha taylori</name>
    <dbReference type="NCBI Taxonomy" id="2792791"/>
    <lineage>
        <taxon>Bacteria</taxon>
        <taxon>Pseudomonadati</taxon>
        <taxon>Pseudomonadota</taxon>
        <taxon>Gammaproteobacteria</taxon>
        <taxon>Chromatiales</taxon>
        <taxon>Sedimenticolaceae</taxon>
        <taxon>Candidatus Thiodiazotropha</taxon>
    </lineage>
</organism>
<dbReference type="Pfam" id="PF12728">
    <property type="entry name" value="HTH_17"/>
    <property type="match status" value="1"/>
</dbReference>
<accession>A0A9E4NMX1</accession>
<protein>
    <submittedName>
        <fullName evidence="2">Helix-turn-helix domain-containing protein</fullName>
    </submittedName>
</protein>